<evidence type="ECO:0000256" key="2">
    <source>
        <dbReference type="ARBA" id="ARBA00022692"/>
    </source>
</evidence>
<dbReference type="Pfam" id="PF20684">
    <property type="entry name" value="Fung_rhodopsin"/>
    <property type="match status" value="1"/>
</dbReference>
<evidence type="ECO:0000256" key="4">
    <source>
        <dbReference type="ARBA" id="ARBA00023136"/>
    </source>
</evidence>
<organism evidence="9 10">
    <name type="scientific">Podospora didyma</name>
    <dbReference type="NCBI Taxonomy" id="330526"/>
    <lineage>
        <taxon>Eukaryota</taxon>
        <taxon>Fungi</taxon>
        <taxon>Dikarya</taxon>
        <taxon>Ascomycota</taxon>
        <taxon>Pezizomycotina</taxon>
        <taxon>Sordariomycetes</taxon>
        <taxon>Sordariomycetidae</taxon>
        <taxon>Sordariales</taxon>
        <taxon>Podosporaceae</taxon>
        <taxon>Podospora</taxon>
    </lineage>
</organism>
<keyword evidence="3 7" id="KW-1133">Transmembrane helix</keyword>
<feature type="domain" description="Rhodopsin" evidence="8">
    <location>
        <begin position="54"/>
        <end position="291"/>
    </location>
</feature>
<evidence type="ECO:0000256" key="1">
    <source>
        <dbReference type="ARBA" id="ARBA00004141"/>
    </source>
</evidence>
<evidence type="ECO:0000256" key="6">
    <source>
        <dbReference type="SAM" id="MobiDB-lite"/>
    </source>
</evidence>
<sequence>MTCRPNPVPMIPMVNHLATRACQPDDPDDVYRRQVFAMVPTIVITVLSITTYCLRLYCRRKTGQKLWWDDLLMGIGALISIEPAICELMLVANGLGHHVCNVAPDQALRFAKISFALQRANQPTLACIKISIVIFYMRIFTTRKFRIAAHCVNAYTVCWAISTWIVNLTVCNPVPFFWDKTIVGGTCRNQAISGTISGSLSLLGDIMVLYLPVPVIWGLKVNLRKRVAIICIFLLGAFVCVASTIRIVELTKFVTTDPTYTQVHASTWTTLEQGVAAISGNLPLLTPLFERWFRSKGTTYANGSGGYAHGSKGRKIAGDGSSHLDSRAGSKFSSRNPKLNFHDQPGITTVSAHPHPDGDHDFYRLSDEEAQTQTDGSAHEIELDDRAILVQTQVSVTQTNKDIQQAPPRSKPQ</sequence>
<evidence type="ECO:0000256" key="5">
    <source>
        <dbReference type="ARBA" id="ARBA00038359"/>
    </source>
</evidence>
<evidence type="ECO:0000256" key="7">
    <source>
        <dbReference type="SAM" id="Phobius"/>
    </source>
</evidence>
<proteinExistence type="inferred from homology"/>
<evidence type="ECO:0000313" key="10">
    <source>
        <dbReference type="Proteomes" id="UP001285441"/>
    </source>
</evidence>
<keyword evidence="10" id="KW-1185">Reference proteome</keyword>
<keyword evidence="4 7" id="KW-0472">Membrane</keyword>
<feature type="transmembrane region" description="Helical" evidence="7">
    <location>
        <begin position="198"/>
        <end position="219"/>
    </location>
</feature>
<comment type="caution">
    <text evidence="9">The sequence shown here is derived from an EMBL/GenBank/DDBJ whole genome shotgun (WGS) entry which is preliminary data.</text>
</comment>
<feature type="transmembrane region" description="Helical" evidence="7">
    <location>
        <begin position="152"/>
        <end position="178"/>
    </location>
</feature>
<comment type="subcellular location">
    <subcellularLocation>
        <location evidence="1">Membrane</location>
        <topology evidence="1">Multi-pass membrane protein</topology>
    </subcellularLocation>
</comment>
<gene>
    <name evidence="9" type="ORF">B0H63DRAFT_184788</name>
</gene>
<dbReference type="GO" id="GO:0016020">
    <property type="term" value="C:membrane"/>
    <property type="evidence" value="ECO:0007669"/>
    <property type="project" value="UniProtKB-SubCell"/>
</dbReference>
<dbReference type="InterPro" id="IPR049326">
    <property type="entry name" value="Rhodopsin_dom_fungi"/>
</dbReference>
<keyword evidence="2 7" id="KW-0812">Transmembrane</keyword>
<dbReference type="AlphaFoldDB" id="A0AAE0TZY1"/>
<reference evidence="9" key="2">
    <citation type="submission" date="2023-06" db="EMBL/GenBank/DDBJ databases">
        <authorList>
            <consortium name="Lawrence Berkeley National Laboratory"/>
            <person name="Haridas S."/>
            <person name="Hensen N."/>
            <person name="Bonometti L."/>
            <person name="Westerberg I."/>
            <person name="Brannstrom I.O."/>
            <person name="Guillou S."/>
            <person name="Cros-Aarteil S."/>
            <person name="Calhoun S."/>
            <person name="Kuo A."/>
            <person name="Mondo S."/>
            <person name="Pangilinan J."/>
            <person name="Riley R."/>
            <person name="LaButti K."/>
            <person name="Andreopoulos B."/>
            <person name="Lipzen A."/>
            <person name="Chen C."/>
            <person name="Yanf M."/>
            <person name="Daum C."/>
            <person name="Ng V."/>
            <person name="Clum A."/>
            <person name="Steindorff A."/>
            <person name="Ohm R."/>
            <person name="Martin F."/>
            <person name="Silar P."/>
            <person name="Natvig D."/>
            <person name="Lalanne C."/>
            <person name="Gautier V."/>
            <person name="Ament-velasquez S.L."/>
            <person name="Kruys A."/>
            <person name="Hutchinson M.I."/>
            <person name="Powell A.J."/>
            <person name="Barry K."/>
            <person name="Miller A.N."/>
            <person name="Grigoriev I.V."/>
            <person name="Debuchy R."/>
            <person name="Gladieux P."/>
            <person name="Thoren M.H."/>
            <person name="Johannesson H."/>
        </authorList>
    </citation>
    <scope>NUCLEOTIDE SEQUENCE</scope>
    <source>
        <strain evidence="9">CBS 232.78</strain>
    </source>
</reference>
<feature type="compositionally biased region" description="Basic and acidic residues" evidence="6">
    <location>
        <begin position="354"/>
        <end position="363"/>
    </location>
</feature>
<name>A0AAE0TZY1_9PEZI</name>
<feature type="region of interest" description="Disordered" evidence="6">
    <location>
        <begin position="304"/>
        <end position="363"/>
    </location>
</feature>
<feature type="transmembrane region" description="Helical" evidence="7">
    <location>
        <begin position="35"/>
        <end position="54"/>
    </location>
</feature>
<reference evidence="9" key="1">
    <citation type="journal article" date="2023" name="Mol. Phylogenet. Evol.">
        <title>Genome-scale phylogeny and comparative genomics of the fungal order Sordariales.</title>
        <authorList>
            <person name="Hensen N."/>
            <person name="Bonometti L."/>
            <person name="Westerberg I."/>
            <person name="Brannstrom I.O."/>
            <person name="Guillou S."/>
            <person name="Cros-Aarteil S."/>
            <person name="Calhoun S."/>
            <person name="Haridas S."/>
            <person name="Kuo A."/>
            <person name="Mondo S."/>
            <person name="Pangilinan J."/>
            <person name="Riley R."/>
            <person name="LaButti K."/>
            <person name="Andreopoulos B."/>
            <person name="Lipzen A."/>
            <person name="Chen C."/>
            <person name="Yan M."/>
            <person name="Daum C."/>
            <person name="Ng V."/>
            <person name="Clum A."/>
            <person name="Steindorff A."/>
            <person name="Ohm R.A."/>
            <person name="Martin F."/>
            <person name="Silar P."/>
            <person name="Natvig D.O."/>
            <person name="Lalanne C."/>
            <person name="Gautier V."/>
            <person name="Ament-Velasquez S.L."/>
            <person name="Kruys A."/>
            <person name="Hutchinson M.I."/>
            <person name="Powell A.J."/>
            <person name="Barry K."/>
            <person name="Miller A.N."/>
            <person name="Grigoriev I.V."/>
            <person name="Debuchy R."/>
            <person name="Gladieux P."/>
            <person name="Hiltunen Thoren M."/>
            <person name="Johannesson H."/>
        </authorList>
    </citation>
    <scope>NUCLEOTIDE SEQUENCE</scope>
    <source>
        <strain evidence="9">CBS 232.78</strain>
    </source>
</reference>
<feature type="transmembrane region" description="Helical" evidence="7">
    <location>
        <begin position="226"/>
        <end position="248"/>
    </location>
</feature>
<dbReference type="EMBL" id="JAULSW010000004">
    <property type="protein sequence ID" value="KAK3385585.1"/>
    <property type="molecule type" value="Genomic_DNA"/>
</dbReference>
<feature type="transmembrane region" description="Helical" evidence="7">
    <location>
        <begin position="66"/>
        <end position="85"/>
    </location>
</feature>
<dbReference type="Proteomes" id="UP001285441">
    <property type="component" value="Unassembled WGS sequence"/>
</dbReference>
<feature type="transmembrane region" description="Helical" evidence="7">
    <location>
        <begin position="123"/>
        <end position="140"/>
    </location>
</feature>
<evidence type="ECO:0000259" key="8">
    <source>
        <dbReference type="Pfam" id="PF20684"/>
    </source>
</evidence>
<accession>A0AAE0TZY1</accession>
<evidence type="ECO:0000313" key="9">
    <source>
        <dbReference type="EMBL" id="KAK3385585.1"/>
    </source>
</evidence>
<dbReference type="PANTHER" id="PTHR33048:SF47">
    <property type="entry name" value="INTEGRAL MEMBRANE PROTEIN-RELATED"/>
    <property type="match status" value="1"/>
</dbReference>
<dbReference type="PANTHER" id="PTHR33048">
    <property type="entry name" value="PTH11-LIKE INTEGRAL MEMBRANE PROTEIN (AFU_ORTHOLOGUE AFUA_5G11245)"/>
    <property type="match status" value="1"/>
</dbReference>
<evidence type="ECO:0000256" key="3">
    <source>
        <dbReference type="ARBA" id="ARBA00022989"/>
    </source>
</evidence>
<protein>
    <recommendedName>
        <fullName evidence="8">Rhodopsin domain-containing protein</fullName>
    </recommendedName>
</protein>
<dbReference type="InterPro" id="IPR052337">
    <property type="entry name" value="SAT4-like"/>
</dbReference>
<comment type="similarity">
    <text evidence="5">Belongs to the SAT4 family.</text>
</comment>